<keyword evidence="1" id="KW-0812">Transmembrane</keyword>
<keyword evidence="1" id="KW-1133">Transmembrane helix</keyword>
<evidence type="ECO:0000313" key="3">
    <source>
        <dbReference type="Proteomes" id="UP000790347"/>
    </source>
</evidence>
<evidence type="ECO:0000313" key="2">
    <source>
        <dbReference type="EMBL" id="KAH9528066.1"/>
    </source>
</evidence>
<reference evidence="2" key="2">
    <citation type="journal article" date="2022" name="Res Sq">
        <title>Comparative Genomics Reveals Insights into the Divergent Evolution of Astigmatic Mites and Household Pest Adaptations.</title>
        <authorList>
            <person name="Xiong Q."/>
            <person name="Wan A.T.-Y."/>
            <person name="Liu X.-Y."/>
            <person name="Fung C.S.-H."/>
            <person name="Xiao X."/>
            <person name="Malainual N."/>
            <person name="Hou J."/>
            <person name="Wang L."/>
            <person name="Wang M."/>
            <person name="Yang K."/>
            <person name="Cui Y."/>
            <person name="Leung E."/>
            <person name="Nong W."/>
            <person name="Shin S.-K."/>
            <person name="Au S."/>
            <person name="Jeong K.Y."/>
            <person name="Chew F.T."/>
            <person name="Hui J."/>
            <person name="Leung T.F."/>
            <person name="Tungtrongchitr A."/>
            <person name="Zhong N."/>
            <person name="Liu Z."/>
            <person name="Tsui S."/>
        </authorList>
    </citation>
    <scope>NUCLEOTIDE SEQUENCE</scope>
    <source>
        <strain evidence="2">Derf</strain>
        <tissue evidence="2">Whole organism</tissue>
    </source>
</reference>
<organism evidence="2 3">
    <name type="scientific">Dermatophagoides farinae</name>
    <name type="common">American house dust mite</name>
    <dbReference type="NCBI Taxonomy" id="6954"/>
    <lineage>
        <taxon>Eukaryota</taxon>
        <taxon>Metazoa</taxon>
        <taxon>Ecdysozoa</taxon>
        <taxon>Arthropoda</taxon>
        <taxon>Chelicerata</taxon>
        <taxon>Arachnida</taxon>
        <taxon>Acari</taxon>
        <taxon>Acariformes</taxon>
        <taxon>Sarcoptiformes</taxon>
        <taxon>Astigmata</taxon>
        <taxon>Psoroptidia</taxon>
        <taxon>Analgoidea</taxon>
        <taxon>Pyroglyphidae</taxon>
        <taxon>Dermatophagoidinae</taxon>
        <taxon>Dermatophagoides</taxon>
    </lineage>
</organism>
<comment type="caution">
    <text evidence="2">The sequence shown here is derived from an EMBL/GenBank/DDBJ whole genome shotgun (WGS) entry which is preliminary data.</text>
</comment>
<keyword evidence="3" id="KW-1185">Reference proteome</keyword>
<feature type="transmembrane region" description="Helical" evidence="1">
    <location>
        <begin position="64"/>
        <end position="82"/>
    </location>
</feature>
<reference evidence="2" key="1">
    <citation type="submission" date="2013-05" db="EMBL/GenBank/DDBJ databases">
        <authorList>
            <person name="Yim A.K.Y."/>
            <person name="Chan T.F."/>
            <person name="Ji K.M."/>
            <person name="Liu X.Y."/>
            <person name="Zhou J.W."/>
            <person name="Li R.Q."/>
            <person name="Yang K.Y."/>
            <person name="Li J."/>
            <person name="Li M."/>
            <person name="Law P.T.W."/>
            <person name="Wu Y.L."/>
            <person name="Cai Z.L."/>
            <person name="Qin H."/>
            <person name="Bao Y."/>
            <person name="Leung R.K.K."/>
            <person name="Ng P.K.S."/>
            <person name="Zou J."/>
            <person name="Zhong X.J."/>
            <person name="Ran P.X."/>
            <person name="Zhong N.S."/>
            <person name="Liu Z.G."/>
            <person name="Tsui S.K.W."/>
        </authorList>
    </citation>
    <scope>NUCLEOTIDE SEQUENCE</scope>
    <source>
        <strain evidence="2">Derf</strain>
        <tissue evidence="2">Whole organism</tissue>
    </source>
</reference>
<keyword evidence="1" id="KW-0472">Membrane</keyword>
<sequence>MEHQETIWSHMEKSEFPFNSFFVASTTTHLFCVDSKFEFCSLSSCHSDAWFLHSRLELILDHESTMMLMMIVAAATSLFVLYKV</sequence>
<dbReference type="EMBL" id="ASGP02000001">
    <property type="protein sequence ID" value="KAH9528066.1"/>
    <property type="molecule type" value="Genomic_DNA"/>
</dbReference>
<name>A0A922ICZ1_DERFA</name>
<evidence type="ECO:0000256" key="1">
    <source>
        <dbReference type="SAM" id="Phobius"/>
    </source>
</evidence>
<accession>A0A922ICZ1</accession>
<gene>
    <name evidence="2" type="ORF">DERF_002040</name>
</gene>
<proteinExistence type="predicted"/>
<dbReference type="AlphaFoldDB" id="A0A922ICZ1"/>
<dbReference type="Proteomes" id="UP000790347">
    <property type="component" value="Unassembled WGS sequence"/>
</dbReference>
<protein>
    <submittedName>
        <fullName evidence="2">Uncharacterized protein</fullName>
    </submittedName>
</protein>